<dbReference type="Pfam" id="PF03328">
    <property type="entry name" value="HpcH_HpaI"/>
    <property type="match status" value="1"/>
</dbReference>
<sequence>MTSANELARPAIGFWLESDNQKACEIARLAGFELVLFDMEHGTLDLPALDRLLPFCQSIGLTAYVRLAEATRPNIQHALDAGAEAIVLPQLRDLAHARKVTEFAKFAPLGTRGVGYGRTQRYGGASNDFFREENEQRLCYAMIETAEALADAEAIAALPCVDGLFMGPGDLSVARGRGAFSASEADVADLKHIANAAHLAGKCWALPATNSRLREAALALSPSFVMLGDDLSALSIGFEALRSNLN</sequence>
<dbReference type="Gene3D" id="3.20.20.60">
    <property type="entry name" value="Phosphoenolpyruvate-binding domains"/>
    <property type="match status" value="1"/>
</dbReference>
<dbReference type="InterPro" id="IPR005000">
    <property type="entry name" value="Aldolase/citrate-lyase_domain"/>
</dbReference>
<dbReference type="InterPro" id="IPR050251">
    <property type="entry name" value="HpcH-HpaI_aldolase"/>
</dbReference>
<keyword evidence="6" id="KW-1185">Reference proteome</keyword>
<evidence type="ECO:0000313" key="5">
    <source>
        <dbReference type="EMBL" id="MBS3647630.1"/>
    </source>
</evidence>
<dbReference type="AlphaFoldDB" id="A0A942I6S7"/>
<dbReference type="PANTHER" id="PTHR30502:SF0">
    <property type="entry name" value="PHOSPHOENOLPYRUVATE CARBOXYLASE FAMILY PROTEIN"/>
    <property type="match status" value="1"/>
</dbReference>
<keyword evidence="3" id="KW-0456">Lyase</keyword>
<accession>A0A942I6S7</accession>
<gene>
    <name evidence="5" type="ORF">KEU06_03195</name>
</gene>
<evidence type="ECO:0000256" key="3">
    <source>
        <dbReference type="ARBA" id="ARBA00023239"/>
    </source>
</evidence>
<dbReference type="GO" id="GO:0005737">
    <property type="term" value="C:cytoplasm"/>
    <property type="evidence" value="ECO:0007669"/>
    <property type="project" value="TreeGrafter"/>
</dbReference>
<dbReference type="GO" id="GO:0016832">
    <property type="term" value="F:aldehyde-lyase activity"/>
    <property type="evidence" value="ECO:0007669"/>
    <property type="project" value="TreeGrafter"/>
</dbReference>
<dbReference type="SUPFAM" id="SSF51621">
    <property type="entry name" value="Phosphoenolpyruvate/pyruvate domain"/>
    <property type="match status" value="1"/>
</dbReference>
<protein>
    <submittedName>
        <fullName evidence="5">2,4-dihydroxyhept-2-ene-1,7-dioic acid aldolase</fullName>
    </submittedName>
</protein>
<comment type="similarity">
    <text evidence="1">Belongs to the HpcH/HpaI aldolase family.</text>
</comment>
<evidence type="ECO:0000313" key="6">
    <source>
        <dbReference type="Proteomes" id="UP000680348"/>
    </source>
</evidence>
<dbReference type="GO" id="GO:0046872">
    <property type="term" value="F:metal ion binding"/>
    <property type="evidence" value="ECO:0007669"/>
    <property type="project" value="UniProtKB-KW"/>
</dbReference>
<proteinExistence type="inferred from homology"/>
<evidence type="ECO:0000256" key="1">
    <source>
        <dbReference type="ARBA" id="ARBA00005568"/>
    </source>
</evidence>
<dbReference type="RefSeq" id="WP_188253146.1">
    <property type="nucleotide sequence ID" value="NZ_JABVCF010000001.1"/>
</dbReference>
<organism evidence="5 6">
    <name type="scientific">Pseudaminobacter soli</name>
    <name type="common">ex Zhang et al. 2022</name>
    <dbReference type="NCBI Taxonomy" id="2831468"/>
    <lineage>
        <taxon>Bacteria</taxon>
        <taxon>Pseudomonadati</taxon>
        <taxon>Pseudomonadota</taxon>
        <taxon>Alphaproteobacteria</taxon>
        <taxon>Hyphomicrobiales</taxon>
        <taxon>Phyllobacteriaceae</taxon>
        <taxon>Pseudaminobacter</taxon>
    </lineage>
</organism>
<dbReference type="PANTHER" id="PTHR30502">
    <property type="entry name" value="2-KETO-3-DEOXY-L-RHAMNONATE ALDOLASE"/>
    <property type="match status" value="1"/>
</dbReference>
<reference evidence="5" key="1">
    <citation type="submission" date="2021-04" db="EMBL/GenBank/DDBJ databases">
        <title>Pseudaminobacter soli sp. nov., isolated from paddy soil contaminated by heavy metals.</title>
        <authorList>
            <person name="Zhang K."/>
        </authorList>
    </citation>
    <scope>NUCLEOTIDE SEQUENCE</scope>
    <source>
        <strain evidence="5">19-2017</strain>
    </source>
</reference>
<dbReference type="InterPro" id="IPR040442">
    <property type="entry name" value="Pyrv_kinase-like_dom_sf"/>
</dbReference>
<dbReference type="EMBL" id="JAGWCR010000001">
    <property type="protein sequence ID" value="MBS3647630.1"/>
    <property type="molecule type" value="Genomic_DNA"/>
</dbReference>
<comment type="caution">
    <text evidence="5">The sequence shown here is derived from an EMBL/GenBank/DDBJ whole genome shotgun (WGS) entry which is preliminary data.</text>
</comment>
<dbReference type="Proteomes" id="UP000680348">
    <property type="component" value="Unassembled WGS sequence"/>
</dbReference>
<name>A0A942I6S7_9HYPH</name>
<evidence type="ECO:0000256" key="2">
    <source>
        <dbReference type="ARBA" id="ARBA00022723"/>
    </source>
</evidence>
<evidence type="ECO:0000259" key="4">
    <source>
        <dbReference type="Pfam" id="PF03328"/>
    </source>
</evidence>
<keyword evidence="2" id="KW-0479">Metal-binding</keyword>
<dbReference type="InterPro" id="IPR015813">
    <property type="entry name" value="Pyrv/PenolPyrv_kinase-like_dom"/>
</dbReference>
<feature type="domain" description="HpcH/HpaI aldolase/citrate lyase" evidence="4">
    <location>
        <begin position="12"/>
        <end position="231"/>
    </location>
</feature>